<comment type="caution">
    <text evidence="5">The sequence shown here is derived from an EMBL/GenBank/DDBJ whole genome shotgun (WGS) entry which is preliminary data.</text>
</comment>
<reference evidence="5 6" key="1">
    <citation type="submission" date="2014-01" db="EMBL/GenBank/DDBJ databases">
        <authorList>
            <person name="Dobos K."/>
            <person name="Lenaerts A."/>
            <person name="Ordway D."/>
            <person name="DeGroote M.A."/>
            <person name="Parker T."/>
            <person name="Sizemore C."/>
            <person name="Tallon L.J."/>
            <person name="Sadzewicz L.K."/>
            <person name="Sengamalay N."/>
            <person name="Fraser C.M."/>
            <person name="Hine E."/>
            <person name="Shefchek K.A."/>
            <person name="Das S.P."/>
            <person name="Tettelin H."/>
        </authorList>
    </citation>
    <scope>NUCLEOTIDE SEQUENCE [LARGE SCALE GENOMIC DNA]</scope>
    <source>
        <strain evidence="5 6">Harvey</strain>
    </source>
</reference>
<gene>
    <name evidence="5" type="ORF">I551_7715</name>
</gene>
<dbReference type="PANTHER" id="PTHR44758">
    <property type="entry name" value="NAD(P) TRANSHYDROGENASE SUBUNIT BETA"/>
    <property type="match status" value="1"/>
</dbReference>
<dbReference type="InterPro" id="IPR034300">
    <property type="entry name" value="PNTB-like"/>
</dbReference>
<keyword evidence="3" id="KW-0472">Membrane</keyword>
<evidence type="ECO:0000313" key="5">
    <source>
        <dbReference type="EMBL" id="EUA85827.1"/>
    </source>
</evidence>
<feature type="transmembrane region" description="Helical" evidence="3">
    <location>
        <begin position="77"/>
        <end position="99"/>
    </location>
</feature>
<evidence type="ECO:0000256" key="2">
    <source>
        <dbReference type="SAM" id="MobiDB-lite"/>
    </source>
</evidence>
<dbReference type="Proteomes" id="UP000020681">
    <property type="component" value="Unassembled WGS sequence"/>
</dbReference>
<keyword evidence="3" id="KW-0812">Transmembrane</keyword>
<keyword evidence="1" id="KW-0520">NAD</keyword>
<dbReference type="Pfam" id="PF02233">
    <property type="entry name" value="PNTB"/>
    <property type="match status" value="1"/>
</dbReference>
<feature type="region of interest" description="Disordered" evidence="2">
    <location>
        <begin position="100"/>
        <end position="119"/>
    </location>
</feature>
<evidence type="ECO:0000256" key="3">
    <source>
        <dbReference type="SAM" id="Phobius"/>
    </source>
</evidence>
<dbReference type="EMBL" id="JAOL01000188">
    <property type="protein sequence ID" value="EUA85827.1"/>
    <property type="molecule type" value="Genomic_DNA"/>
</dbReference>
<accession>A0ABN0QMI4</accession>
<name>A0ABN0QMI4_MYCUL</name>
<feature type="transmembrane region" description="Helical" evidence="3">
    <location>
        <begin position="45"/>
        <end position="65"/>
    </location>
</feature>
<sequence>MIGLLAAAGVLGLMVVLPIGGADMPVVISLLNAMTGLSAAAAGLALNNTAMIGAGMIVGASGSILTNLMAKAMNRSIPAIVAGGFGGGACLPVLTAAVTSTSRPPRPPMRRFRWPTPTR</sequence>
<proteinExistence type="predicted"/>
<evidence type="ECO:0000256" key="1">
    <source>
        <dbReference type="ARBA" id="ARBA00023027"/>
    </source>
</evidence>
<dbReference type="PANTHER" id="PTHR44758:SF1">
    <property type="entry name" value="NAD(P) TRANSHYDROGENASE SUBUNIT BETA"/>
    <property type="match status" value="1"/>
</dbReference>
<organism evidence="5 6">
    <name type="scientific">Mycobacterium ulcerans str. Harvey</name>
    <dbReference type="NCBI Taxonomy" id="1299332"/>
    <lineage>
        <taxon>Bacteria</taxon>
        <taxon>Bacillati</taxon>
        <taxon>Actinomycetota</taxon>
        <taxon>Actinomycetes</taxon>
        <taxon>Mycobacteriales</taxon>
        <taxon>Mycobacteriaceae</taxon>
        <taxon>Mycobacterium</taxon>
        <taxon>Mycobacterium ulcerans group</taxon>
    </lineage>
</organism>
<keyword evidence="3" id="KW-1133">Transmembrane helix</keyword>
<keyword evidence="6" id="KW-1185">Reference proteome</keyword>
<evidence type="ECO:0000259" key="4">
    <source>
        <dbReference type="Pfam" id="PF02233"/>
    </source>
</evidence>
<protein>
    <submittedName>
        <fullName evidence="5">NAD(P) transhydrogenase beta subunit</fullName>
    </submittedName>
</protein>
<feature type="domain" description="NADP transhydrogenase beta-like" evidence="4">
    <location>
        <begin position="3"/>
        <end position="87"/>
    </location>
</feature>
<evidence type="ECO:0000313" key="6">
    <source>
        <dbReference type="Proteomes" id="UP000020681"/>
    </source>
</evidence>